<dbReference type="GO" id="GO:0006083">
    <property type="term" value="P:acetate metabolic process"/>
    <property type="evidence" value="ECO:0007669"/>
    <property type="project" value="TreeGrafter"/>
</dbReference>
<evidence type="ECO:0000256" key="2">
    <source>
        <dbReference type="ARBA" id="ARBA00022679"/>
    </source>
</evidence>
<comment type="caution">
    <text evidence="8">The sequence shown here is derived from an EMBL/GenBank/DDBJ whole genome shotgun (WGS) entry which is preliminary data.</text>
</comment>
<evidence type="ECO:0000256" key="4">
    <source>
        <dbReference type="ARBA" id="ARBA00022777"/>
    </source>
</evidence>
<comment type="similarity">
    <text evidence="1 6 7">Belongs to the acetokinase family.</text>
</comment>
<dbReference type="PANTHER" id="PTHR21060:SF15">
    <property type="entry name" value="ACETATE KINASE-RELATED"/>
    <property type="match status" value="1"/>
</dbReference>
<feature type="active site" description="Proton donor/acceptor" evidence="6">
    <location>
        <position position="150"/>
    </location>
</feature>
<comment type="pathway">
    <text evidence="6">Metabolic intermediate biosynthesis; acetyl-CoA biosynthesis; acetyl-CoA from acetate: step 1/2.</text>
</comment>
<comment type="cofactor">
    <cofactor evidence="6">
        <name>Mg(2+)</name>
        <dbReference type="ChEBI" id="CHEBI:18420"/>
    </cofactor>
    <cofactor evidence="6">
        <name>Mn(2+)</name>
        <dbReference type="ChEBI" id="CHEBI:29035"/>
    </cofactor>
    <text evidence="6">Mg(2+). Can also accept Mn(2+).</text>
</comment>
<sequence>MTDRPVLVVNSGSSSMKYQLVDPDAGVAVASGVVERIGEPGAAGRARHSFAGNDTTFSGPIPDHAAALEVMRQLFVDSGRPLRGERLVGIGHRVVHGGDVFADPVLIDDAVLRQIRAVSGLAPLHNPANLTGIEQAARAFPGIPQVAVFDTAFFRTLPAAAATYAIDADLAARHAVRRYGFHGTSHQYVSGQVATVLGRPLADLDQIVLHLGNGASASAVRGGVAVETSMGMTPLEGLVMGTRSGDLDPGVLLHLAGPGGLDPAGLDTLLNRRSGLLGLAGTNDFRDLQAMMDGPDADRAAAARLAFDVFCHRVRKYIGAYLAVLGRVDVITFTAGVGENAPAVRAQVLAGLEGLGIVVDADRNAVRSRDARIISPPDTPVTVMVVPTNEELAIARATVTVVG</sequence>
<dbReference type="AlphaFoldDB" id="A0A939BZT2"/>
<dbReference type="InterPro" id="IPR043129">
    <property type="entry name" value="ATPase_NBD"/>
</dbReference>
<dbReference type="InterPro" id="IPR004372">
    <property type="entry name" value="Ac/propionate_kinase"/>
</dbReference>
<reference evidence="8" key="1">
    <citation type="submission" date="2021-01" db="EMBL/GenBank/DDBJ databases">
        <title>YIM 132084 draft genome.</title>
        <authorList>
            <person name="An D."/>
        </authorList>
    </citation>
    <scope>NUCLEOTIDE SEQUENCE</scope>
    <source>
        <strain evidence="8">YIM 132084</strain>
    </source>
</reference>
<dbReference type="GO" id="GO:0005524">
    <property type="term" value="F:ATP binding"/>
    <property type="evidence" value="ECO:0007669"/>
    <property type="project" value="UniProtKB-KW"/>
</dbReference>
<comment type="subunit">
    <text evidence="6">Homodimer.</text>
</comment>
<keyword evidence="3 6" id="KW-0547">Nucleotide-binding</keyword>
<dbReference type="CDD" id="cd24010">
    <property type="entry name" value="ASKHA_NBD_AcK_PK"/>
    <property type="match status" value="1"/>
</dbReference>
<dbReference type="PRINTS" id="PR00471">
    <property type="entry name" value="ACETATEKNASE"/>
</dbReference>
<keyword evidence="9" id="KW-1185">Reference proteome</keyword>
<gene>
    <name evidence="6" type="primary">ackA</name>
    <name evidence="8" type="ORF">JL106_12195</name>
</gene>
<comment type="subcellular location">
    <subcellularLocation>
        <location evidence="6">Cytoplasm</location>
    </subcellularLocation>
</comment>
<feature type="binding site" evidence="6">
    <location>
        <begin position="210"/>
        <end position="214"/>
    </location>
    <ligand>
        <name>ATP</name>
        <dbReference type="ChEBI" id="CHEBI:30616"/>
    </ligand>
</feature>
<dbReference type="NCBIfam" id="TIGR00016">
    <property type="entry name" value="ackA"/>
    <property type="match status" value="1"/>
</dbReference>
<keyword evidence="5 6" id="KW-0067">ATP-binding</keyword>
<dbReference type="GO" id="GO:0005737">
    <property type="term" value="C:cytoplasm"/>
    <property type="evidence" value="ECO:0007669"/>
    <property type="project" value="UniProtKB-SubCell"/>
</dbReference>
<feature type="binding site" evidence="6">
    <location>
        <position position="390"/>
    </location>
    <ligand>
        <name>Mg(2+)</name>
        <dbReference type="ChEBI" id="CHEBI:18420"/>
    </ligand>
</feature>
<dbReference type="RefSeq" id="WP_205260990.1">
    <property type="nucleotide sequence ID" value="NZ_JAERWK010000015.1"/>
</dbReference>
<feature type="binding site" evidence="6">
    <location>
        <begin position="336"/>
        <end position="340"/>
    </location>
    <ligand>
        <name>ATP</name>
        <dbReference type="ChEBI" id="CHEBI:30616"/>
    </ligand>
</feature>
<dbReference type="Gene3D" id="3.30.420.40">
    <property type="match status" value="2"/>
</dbReference>
<feature type="binding site" evidence="6">
    <location>
        <position position="17"/>
    </location>
    <ligand>
        <name>ATP</name>
        <dbReference type="ChEBI" id="CHEBI:30616"/>
    </ligand>
</feature>
<evidence type="ECO:0000256" key="7">
    <source>
        <dbReference type="RuleBase" id="RU003835"/>
    </source>
</evidence>
<organism evidence="8 9">
    <name type="scientific">Nakamurella leprariae</name>
    <dbReference type="NCBI Taxonomy" id="2803911"/>
    <lineage>
        <taxon>Bacteria</taxon>
        <taxon>Bacillati</taxon>
        <taxon>Actinomycetota</taxon>
        <taxon>Actinomycetes</taxon>
        <taxon>Nakamurellales</taxon>
        <taxon>Nakamurellaceae</taxon>
        <taxon>Nakamurella</taxon>
    </lineage>
</organism>
<dbReference type="InterPro" id="IPR000890">
    <property type="entry name" value="Aliphatic_acid_kin_short-chain"/>
</dbReference>
<dbReference type="Proteomes" id="UP000663792">
    <property type="component" value="Unassembled WGS sequence"/>
</dbReference>
<dbReference type="SUPFAM" id="SSF53067">
    <property type="entry name" value="Actin-like ATPase domain"/>
    <property type="match status" value="2"/>
</dbReference>
<keyword evidence="6" id="KW-0963">Cytoplasm</keyword>
<feature type="site" description="Transition state stabilizer" evidence="6">
    <location>
        <position position="182"/>
    </location>
</feature>
<evidence type="ECO:0000256" key="3">
    <source>
        <dbReference type="ARBA" id="ARBA00022741"/>
    </source>
</evidence>
<comment type="function">
    <text evidence="6">Catalyzes the formation of acetyl phosphate from acetate and ATP. Can also catalyze the reverse reaction.</text>
</comment>
<dbReference type="GO" id="GO:0000287">
    <property type="term" value="F:magnesium ion binding"/>
    <property type="evidence" value="ECO:0007669"/>
    <property type="project" value="UniProtKB-UniRule"/>
</dbReference>
<proteinExistence type="inferred from homology"/>
<accession>A0A939BZT2</accession>
<name>A0A939BZT2_9ACTN</name>
<protein>
    <recommendedName>
        <fullName evidence="6">Acetate kinase</fullName>
        <ecNumber evidence="6">2.7.2.1</ecNumber>
    </recommendedName>
    <alternativeName>
        <fullName evidence="6">Acetokinase</fullName>
    </alternativeName>
</protein>
<evidence type="ECO:0000256" key="6">
    <source>
        <dbReference type="HAMAP-Rule" id="MF_00020"/>
    </source>
</evidence>
<feature type="binding site" evidence="6">
    <location>
        <position position="10"/>
    </location>
    <ligand>
        <name>Mg(2+)</name>
        <dbReference type="ChEBI" id="CHEBI:18420"/>
    </ligand>
</feature>
<dbReference type="GO" id="GO:0006085">
    <property type="term" value="P:acetyl-CoA biosynthetic process"/>
    <property type="evidence" value="ECO:0007669"/>
    <property type="project" value="UniProtKB-UniRule"/>
</dbReference>
<keyword evidence="6" id="KW-0479">Metal-binding</keyword>
<evidence type="ECO:0000256" key="1">
    <source>
        <dbReference type="ARBA" id="ARBA00008748"/>
    </source>
</evidence>
<evidence type="ECO:0000313" key="9">
    <source>
        <dbReference type="Proteomes" id="UP000663792"/>
    </source>
</evidence>
<feature type="binding site" evidence="6">
    <location>
        <begin position="284"/>
        <end position="286"/>
    </location>
    <ligand>
        <name>ATP</name>
        <dbReference type="ChEBI" id="CHEBI:30616"/>
    </ligand>
</feature>
<dbReference type="EMBL" id="JAERWK010000015">
    <property type="protein sequence ID" value="MBM9468041.1"/>
    <property type="molecule type" value="Genomic_DNA"/>
</dbReference>
<dbReference type="PROSITE" id="PS01076">
    <property type="entry name" value="ACETATE_KINASE_2"/>
    <property type="match status" value="1"/>
</dbReference>
<dbReference type="PANTHER" id="PTHR21060">
    <property type="entry name" value="ACETATE KINASE"/>
    <property type="match status" value="1"/>
</dbReference>
<feature type="binding site" evidence="6">
    <location>
        <position position="93"/>
    </location>
    <ligand>
        <name>substrate</name>
    </ligand>
</feature>
<dbReference type="PIRSF" id="PIRSF000722">
    <property type="entry name" value="Acetate_prop_kin"/>
    <property type="match status" value="1"/>
</dbReference>
<dbReference type="EC" id="2.7.2.1" evidence="6"/>
<dbReference type="GO" id="GO:0008776">
    <property type="term" value="F:acetate kinase activity"/>
    <property type="evidence" value="ECO:0007669"/>
    <property type="project" value="UniProtKB-UniRule"/>
</dbReference>
<keyword evidence="2 6" id="KW-0808">Transferase</keyword>
<dbReference type="Pfam" id="PF00871">
    <property type="entry name" value="Acetate_kinase"/>
    <property type="match status" value="1"/>
</dbReference>
<keyword evidence="4 6" id="KW-0418">Kinase</keyword>
<dbReference type="HAMAP" id="MF_00020">
    <property type="entry name" value="Acetate_kinase"/>
    <property type="match status" value="1"/>
</dbReference>
<keyword evidence="6" id="KW-0460">Magnesium</keyword>
<evidence type="ECO:0000313" key="8">
    <source>
        <dbReference type="EMBL" id="MBM9468041.1"/>
    </source>
</evidence>
<evidence type="ECO:0000256" key="5">
    <source>
        <dbReference type="ARBA" id="ARBA00022840"/>
    </source>
</evidence>
<comment type="catalytic activity">
    <reaction evidence="6">
        <text>acetate + ATP = acetyl phosphate + ADP</text>
        <dbReference type="Rhea" id="RHEA:11352"/>
        <dbReference type="ChEBI" id="CHEBI:22191"/>
        <dbReference type="ChEBI" id="CHEBI:30089"/>
        <dbReference type="ChEBI" id="CHEBI:30616"/>
        <dbReference type="ChEBI" id="CHEBI:456216"/>
        <dbReference type="EC" id="2.7.2.1"/>
    </reaction>
</comment>
<dbReference type="PROSITE" id="PS01075">
    <property type="entry name" value="ACETATE_KINASE_1"/>
    <property type="match status" value="1"/>
</dbReference>
<feature type="site" description="Transition state stabilizer" evidence="6">
    <location>
        <position position="243"/>
    </location>
</feature>
<dbReference type="InterPro" id="IPR023865">
    <property type="entry name" value="Aliphatic_acid_kinase_CS"/>
</dbReference>